<organism evidence="3 4">
    <name type="scientific">Stylosanthes scabra</name>
    <dbReference type="NCBI Taxonomy" id="79078"/>
    <lineage>
        <taxon>Eukaryota</taxon>
        <taxon>Viridiplantae</taxon>
        <taxon>Streptophyta</taxon>
        <taxon>Embryophyta</taxon>
        <taxon>Tracheophyta</taxon>
        <taxon>Spermatophyta</taxon>
        <taxon>Magnoliopsida</taxon>
        <taxon>eudicotyledons</taxon>
        <taxon>Gunneridae</taxon>
        <taxon>Pentapetalae</taxon>
        <taxon>rosids</taxon>
        <taxon>fabids</taxon>
        <taxon>Fabales</taxon>
        <taxon>Fabaceae</taxon>
        <taxon>Papilionoideae</taxon>
        <taxon>50 kb inversion clade</taxon>
        <taxon>dalbergioids sensu lato</taxon>
        <taxon>Dalbergieae</taxon>
        <taxon>Pterocarpus clade</taxon>
        <taxon>Stylosanthes</taxon>
    </lineage>
</organism>
<evidence type="ECO:0000313" key="3">
    <source>
        <dbReference type="EMBL" id="MED6202031.1"/>
    </source>
</evidence>
<comment type="caution">
    <text evidence="3">The sequence shown here is derived from an EMBL/GenBank/DDBJ whole genome shotgun (WGS) entry which is preliminary data.</text>
</comment>
<sequence>MPTFHGYHGDFQNSNNSSWDQIQASLKILLPTYQPILIDSESSILQCQSIHKQTQLYEEIKQSLNRICATLNEMIQEEEQADADADSKIKKLECEIGEGDAAMVQNATEVTDPAPIQQSDLENPSEINEDKFKSQSEEDEDEFDERSNYFQFDDMRVAVVVQRPPPEPQDSNLLEVRKKKPAPGEEMSRRPAKVTDTMTGIHNHTE</sequence>
<name>A0ABU6XXJ6_9FABA</name>
<protein>
    <submittedName>
        <fullName evidence="3">Uncharacterized protein</fullName>
    </submittedName>
</protein>
<proteinExistence type="predicted"/>
<keyword evidence="1" id="KW-0175">Coiled coil</keyword>
<keyword evidence="4" id="KW-1185">Reference proteome</keyword>
<reference evidence="3 4" key="1">
    <citation type="journal article" date="2023" name="Plants (Basel)">
        <title>Bridging the Gap: Combining Genomics and Transcriptomics Approaches to Understand Stylosanthes scabra, an Orphan Legume from the Brazilian Caatinga.</title>
        <authorList>
            <person name="Ferreira-Neto J.R.C."/>
            <person name="da Silva M.D."/>
            <person name="Binneck E."/>
            <person name="de Melo N.F."/>
            <person name="da Silva R.H."/>
            <person name="de Melo A.L.T.M."/>
            <person name="Pandolfi V."/>
            <person name="Bustamante F.O."/>
            <person name="Brasileiro-Vidal A.C."/>
            <person name="Benko-Iseppon A.M."/>
        </authorList>
    </citation>
    <scope>NUCLEOTIDE SEQUENCE [LARGE SCALE GENOMIC DNA]</scope>
    <source>
        <tissue evidence="3">Leaves</tissue>
    </source>
</reference>
<evidence type="ECO:0000256" key="1">
    <source>
        <dbReference type="SAM" id="Coils"/>
    </source>
</evidence>
<accession>A0ABU6XXJ6</accession>
<feature type="coiled-coil region" evidence="1">
    <location>
        <begin position="61"/>
        <end position="95"/>
    </location>
</feature>
<feature type="compositionally biased region" description="Polar residues" evidence="2">
    <location>
        <begin position="196"/>
        <end position="206"/>
    </location>
</feature>
<dbReference type="EMBL" id="JASCZI010214400">
    <property type="protein sequence ID" value="MED6202031.1"/>
    <property type="molecule type" value="Genomic_DNA"/>
</dbReference>
<evidence type="ECO:0000256" key="2">
    <source>
        <dbReference type="SAM" id="MobiDB-lite"/>
    </source>
</evidence>
<feature type="region of interest" description="Disordered" evidence="2">
    <location>
        <begin position="109"/>
        <end position="149"/>
    </location>
</feature>
<feature type="region of interest" description="Disordered" evidence="2">
    <location>
        <begin position="163"/>
        <end position="206"/>
    </location>
</feature>
<feature type="non-terminal residue" evidence="3">
    <location>
        <position position="206"/>
    </location>
</feature>
<evidence type="ECO:0000313" key="4">
    <source>
        <dbReference type="Proteomes" id="UP001341840"/>
    </source>
</evidence>
<feature type="compositionally biased region" description="Polar residues" evidence="2">
    <location>
        <begin position="116"/>
        <end position="126"/>
    </location>
</feature>
<dbReference type="Proteomes" id="UP001341840">
    <property type="component" value="Unassembled WGS sequence"/>
</dbReference>
<gene>
    <name evidence="3" type="ORF">PIB30_101333</name>
</gene>